<sequence>MARFIYKVEYENTELSDTFLKMIRDHGQRLERVTIDTAFDCPVGLVLTLSCSPAKESARVEMLHKLNAFYEGGSVWRVL</sequence>
<protein>
    <submittedName>
        <fullName evidence="1">Uncharacterized protein</fullName>
    </submittedName>
</protein>
<proteinExistence type="predicted"/>
<reference evidence="1 2" key="1">
    <citation type="journal article" date="2015" name="Genome Announc.">
        <title>Complete Genome Sequence of Klebsiella pneumoniae Carbapenemase-Producing K. pneumoniae Myophage Miro.</title>
        <authorList>
            <person name="Mijalis E.M."/>
            <person name="Lessor L.E."/>
            <person name="Cahill J.L."/>
            <person name="Rasche E.S."/>
            <person name="Kuty Everett G.F."/>
        </authorList>
    </citation>
    <scope>NUCLEOTIDE SEQUENCE [LARGE SCALE GENOMIC DNA]</scope>
</reference>
<gene>
    <name evidence="1" type="ORF">CPT_Miro87</name>
</gene>
<name>A0A0K1LQ24_9CAUD</name>
<dbReference type="EMBL" id="KT001919">
    <property type="protein sequence ID" value="AKU44671.1"/>
    <property type="molecule type" value="Genomic_DNA"/>
</dbReference>
<evidence type="ECO:0000313" key="1">
    <source>
        <dbReference type="EMBL" id="AKU44671.1"/>
    </source>
</evidence>
<dbReference type="Proteomes" id="UP000222117">
    <property type="component" value="Segment"/>
</dbReference>
<accession>A0A0K1LQ24</accession>
<organism evidence="1 2">
    <name type="scientific">Klebsiella phage Miro</name>
    <dbReference type="NCBI Taxonomy" id="1675608"/>
    <lineage>
        <taxon>Viruses</taxon>
        <taxon>Duplodnaviria</taxon>
        <taxon>Heunggongvirae</taxon>
        <taxon>Uroviricota</taxon>
        <taxon>Caudoviricetes</taxon>
        <taxon>Pantevenvirales</taxon>
        <taxon>Straboviridae</taxon>
        <taxon>Slopekvirus</taxon>
        <taxon>Klebsiella virus Miro</taxon>
    </lineage>
</organism>
<evidence type="ECO:0000313" key="2">
    <source>
        <dbReference type="Proteomes" id="UP000222117"/>
    </source>
</evidence>